<gene>
    <name evidence="2" type="ORF">WJU16_11025</name>
</gene>
<reference evidence="3" key="1">
    <citation type="submission" date="2024-03" db="EMBL/GenBank/DDBJ databases">
        <title>Chitinophaga horti sp. nov., isolated from garden soil.</title>
        <authorList>
            <person name="Lee D.S."/>
            <person name="Han D.M."/>
            <person name="Baek J.H."/>
            <person name="Choi D.G."/>
            <person name="Jeon J.H."/>
            <person name="Jeon C.O."/>
        </authorList>
    </citation>
    <scope>NUCLEOTIDE SEQUENCE [LARGE SCALE GENOMIC DNA]</scope>
    <source>
        <strain evidence="3">GPA1</strain>
    </source>
</reference>
<dbReference type="RefSeq" id="WP_341838364.1">
    <property type="nucleotide sequence ID" value="NZ_CP149822.1"/>
</dbReference>
<dbReference type="Pfam" id="PF12867">
    <property type="entry name" value="DinB_2"/>
    <property type="match status" value="1"/>
</dbReference>
<proteinExistence type="predicted"/>
<dbReference type="EMBL" id="CP149822">
    <property type="protein sequence ID" value="WZN43559.1"/>
    <property type="molecule type" value="Genomic_DNA"/>
</dbReference>
<evidence type="ECO:0000259" key="1">
    <source>
        <dbReference type="Pfam" id="PF12867"/>
    </source>
</evidence>
<accession>A0ABZ2YVL6</accession>
<name>A0ABZ2YVL6_9BACT</name>
<dbReference type="InterPro" id="IPR034660">
    <property type="entry name" value="DinB/YfiT-like"/>
</dbReference>
<evidence type="ECO:0000313" key="2">
    <source>
        <dbReference type="EMBL" id="WZN43559.1"/>
    </source>
</evidence>
<keyword evidence="3" id="KW-1185">Reference proteome</keyword>
<protein>
    <submittedName>
        <fullName evidence="2">DinB family protein</fullName>
    </submittedName>
</protein>
<sequence length="169" mass="19453">MNTQEVAQAGKVAAWLLLYDGHTPMFHFVLEGLTEADARKRLDTPANHPIWLAGSLVQERFEMANVLGLQEKQQAHELFDNHKGIQPDAEYPSLDTLRADWERITPMLREAFAKATSDQLNGPNPWPMPGMDEINLLDMLLYCIDRESYCIGQLGLWRRLLNYPPMRYQ</sequence>
<dbReference type="Gene3D" id="1.20.120.450">
    <property type="entry name" value="dinb family like domain"/>
    <property type="match status" value="1"/>
</dbReference>
<feature type="domain" description="DinB-like" evidence="1">
    <location>
        <begin position="23"/>
        <end position="144"/>
    </location>
</feature>
<dbReference type="InterPro" id="IPR024775">
    <property type="entry name" value="DinB-like"/>
</dbReference>
<evidence type="ECO:0000313" key="3">
    <source>
        <dbReference type="Proteomes" id="UP001485459"/>
    </source>
</evidence>
<dbReference type="SUPFAM" id="SSF109854">
    <property type="entry name" value="DinB/YfiT-like putative metalloenzymes"/>
    <property type="match status" value="1"/>
</dbReference>
<dbReference type="Proteomes" id="UP001485459">
    <property type="component" value="Chromosome"/>
</dbReference>
<organism evidence="2 3">
    <name type="scientific">Chitinophaga pollutisoli</name>
    <dbReference type="NCBI Taxonomy" id="3133966"/>
    <lineage>
        <taxon>Bacteria</taxon>
        <taxon>Pseudomonadati</taxon>
        <taxon>Bacteroidota</taxon>
        <taxon>Chitinophagia</taxon>
        <taxon>Chitinophagales</taxon>
        <taxon>Chitinophagaceae</taxon>
        <taxon>Chitinophaga</taxon>
    </lineage>
</organism>